<reference evidence="1 2" key="1">
    <citation type="submission" date="2017-09" db="EMBL/GenBank/DDBJ databases">
        <title>Large-scale bioinformatics analysis of Bacillus genomes uncovers conserved roles of natural products in bacterial physiology.</title>
        <authorList>
            <consortium name="Agbiome Team Llc"/>
            <person name="Bleich R.M."/>
            <person name="Grubbs K.J."/>
            <person name="Santa Maria K.C."/>
            <person name="Allen S.E."/>
            <person name="Farag S."/>
            <person name="Shank E.A."/>
            <person name="Bowers A."/>
        </authorList>
    </citation>
    <scope>NUCLEOTIDE SEQUENCE [LARGE SCALE GENOMIC DNA]</scope>
    <source>
        <strain evidence="1 2">AFS025165</strain>
    </source>
</reference>
<name>A0A2A8XW61_BACCE</name>
<organism evidence="1 2">
    <name type="scientific">Bacillus cereus</name>
    <dbReference type="NCBI Taxonomy" id="1396"/>
    <lineage>
        <taxon>Bacteria</taxon>
        <taxon>Bacillati</taxon>
        <taxon>Bacillota</taxon>
        <taxon>Bacilli</taxon>
        <taxon>Bacillales</taxon>
        <taxon>Bacillaceae</taxon>
        <taxon>Bacillus</taxon>
        <taxon>Bacillus cereus group</taxon>
    </lineage>
</organism>
<dbReference type="RefSeq" id="WP_098126968.1">
    <property type="nucleotide sequence ID" value="NZ_NTQT01000042.1"/>
</dbReference>
<accession>A0A2A8XW61</accession>
<evidence type="ECO:0000313" key="2">
    <source>
        <dbReference type="Proteomes" id="UP000220226"/>
    </source>
</evidence>
<protein>
    <submittedName>
        <fullName evidence="1">Uncharacterized protein</fullName>
    </submittedName>
</protein>
<dbReference type="EMBL" id="NTQT01000042">
    <property type="protein sequence ID" value="PFC70199.1"/>
    <property type="molecule type" value="Genomic_DNA"/>
</dbReference>
<evidence type="ECO:0000313" key="1">
    <source>
        <dbReference type="EMBL" id="PFC70199.1"/>
    </source>
</evidence>
<proteinExistence type="predicted"/>
<dbReference type="Proteomes" id="UP000220226">
    <property type="component" value="Unassembled WGS sequence"/>
</dbReference>
<sequence length="85" mass="9555">MKKLYRLIIITLFLITLVNALLGKMLSYQHYSKYKNIDDQSVSYMKVDPGGGSPGLFESYVFNLEPKVTVENSIMYRMVDPGGGG</sequence>
<gene>
    <name evidence="1" type="ORF">CN290_27390</name>
</gene>
<dbReference type="AlphaFoldDB" id="A0A2A8XW61"/>
<comment type="caution">
    <text evidence="1">The sequence shown here is derived from an EMBL/GenBank/DDBJ whole genome shotgun (WGS) entry which is preliminary data.</text>
</comment>